<evidence type="ECO:0000313" key="3">
    <source>
        <dbReference type="EMBL" id="EFY05568.1"/>
    </source>
</evidence>
<dbReference type="NCBIfam" id="NF037995">
    <property type="entry name" value="TRAP_S1"/>
    <property type="match status" value="1"/>
</dbReference>
<dbReference type="EMBL" id="AEVN01000015">
    <property type="protein sequence ID" value="EFY05568.1"/>
    <property type="molecule type" value="Genomic_DNA"/>
</dbReference>
<dbReference type="AlphaFoldDB" id="E8LC64"/>
<sequence length="346" mass="38345">MNMKKIVALLLMSVMMLALTGCGGSDKKDEKAAGSDKKVVLKLSHVFSPDEQLYKSMELVAERIKKKTNGRVEIQCFGQNQLACYKDGLEQVANGANFISVEDPSYLGDYVPDFKPLVGPMLYQSYDEYEKMIETPLVKDMEKKAEEKGIKVLALDYIFGFRNVMTNKVITKPEDMKGLKLRTPGSKLFIDTINAMGATATSLPFSETLSGVSQGVVDGLEGSEFTNIGTKCYEHVKNVATTKHFLGTCGVYISTKVFNSLSPEDQKIVAEEFAYGGKEMTKISTESYNKVYKELESKGVKFNDVNHAAFEKATEPVFKQMEEKEGATPGIYEKLKAELAKIRAAK</sequence>
<evidence type="ECO:0000256" key="1">
    <source>
        <dbReference type="ARBA" id="ARBA00022729"/>
    </source>
</evidence>
<organism evidence="3 4">
    <name type="scientific">Phascolarctobacterium succinatutens YIT 12067</name>
    <dbReference type="NCBI Taxonomy" id="626939"/>
    <lineage>
        <taxon>Bacteria</taxon>
        <taxon>Bacillati</taxon>
        <taxon>Bacillota</taxon>
        <taxon>Negativicutes</taxon>
        <taxon>Acidaminococcales</taxon>
        <taxon>Acidaminococcaceae</taxon>
        <taxon>Phascolarctobacterium</taxon>
    </lineage>
</organism>
<dbReference type="PANTHER" id="PTHR33376">
    <property type="match status" value="1"/>
</dbReference>
<dbReference type="Gene3D" id="3.40.190.170">
    <property type="entry name" value="Bacterial extracellular solute-binding protein, family 7"/>
    <property type="match status" value="1"/>
</dbReference>
<name>E8LC64_9FIRM</name>
<dbReference type="GO" id="GO:0055085">
    <property type="term" value="P:transmembrane transport"/>
    <property type="evidence" value="ECO:0007669"/>
    <property type="project" value="InterPro"/>
</dbReference>
<dbReference type="PANTHER" id="PTHR33376:SF3">
    <property type="entry name" value="C4-DICARBOXYLATE-BINDING PROTEIN"/>
    <property type="match status" value="1"/>
</dbReference>
<dbReference type="Proteomes" id="UP000004923">
    <property type="component" value="Unassembled WGS sequence"/>
</dbReference>
<comment type="caution">
    <text evidence="3">The sequence shown here is derived from an EMBL/GenBank/DDBJ whole genome shotgun (WGS) entry which is preliminary data.</text>
</comment>
<keyword evidence="1 2" id="KW-0732">Signal</keyword>
<evidence type="ECO:0000313" key="4">
    <source>
        <dbReference type="Proteomes" id="UP000004923"/>
    </source>
</evidence>
<dbReference type="RefSeq" id="WP_009144821.1">
    <property type="nucleotide sequence ID" value="NZ_GL830857.1"/>
</dbReference>
<feature type="chain" id="PRO_5039272659" evidence="2">
    <location>
        <begin position="21"/>
        <end position="346"/>
    </location>
</feature>
<dbReference type="Pfam" id="PF03480">
    <property type="entry name" value="DctP"/>
    <property type="match status" value="1"/>
</dbReference>
<protein>
    <submittedName>
        <fullName evidence="3">Bacterial extracellular solute-binding protein, family 7</fullName>
    </submittedName>
</protein>
<evidence type="ECO:0000256" key="2">
    <source>
        <dbReference type="SAM" id="SignalP"/>
    </source>
</evidence>
<proteinExistence type="predicted"/>
<dbReference type="PROSITE" id="PS51257">
    <property type="entry name" value="PROKAR_LIPOPROTEIN"/>
    <property type="match status" value="1"/>
</dbReference>
<accession>E8LC64</accession>
<dbReference type="CDD" id="cd13669">
    <property type="entry name" value="PBP2_TRAP_TM0322_like"/>
    <property type="match status" value="1"/>
</dbReference>
<dbReference type="HOGENOM" id="CLU_036176_1_2_9"/>
<gene>
    <name evidence="3" type="ORF">HMPREF9443_00430</name>
</gene>
<reference evidence="3 4" key="1">
    <citation type="submission" date="2011-01" db="EMBL/GenBank/DDBJ databases">
        <authorList>
            <person name="Weinstock G."/>
            <person name="Sodergren E."/>
            <person name="Clifton S."/>
            <person name="Fulton L."/>
            <person name="Fulton B."/>
            <person name="Courtney L."/>
            <person name="Fronick C."/>
            <person name="Harrison M."/>
            <person name="Strong C."/>
            <person name="Farmer C."/>
            <person name="Delahaunty K."/>
            <person name="Markovic C."/>
            <person name="Hall O."/>
            <person name="Minx P."/>
            <person name="Tomlinson C."/>
            <person name="Mitreva M."/>
            <person name="Hou S."/>
            <person name="Chen J."/>
            <person name="Wollam A."/>
            <person name="Pepin K.H."/>
            <person name="Johnson M."/>
            <person name="Bhonagiri V."/>
            <person name="Zhang X."/>
            <person name="Suruliraj S."/>
            <person name="Warren W."/>
            <person name="Chinwalla A."/>
            <person name="Mardis E.R."/>
            <person name="Wilson R.K."/>
        </authorList>
    </citation>
    <scope>NUCLEOTIDE SEQUENCE [LARGE SCALE GENOMIC DNA]</scope>
    <source>
        <strain evidence="3 4">YIT 12067</strain>
    </source>
</reference>
<dbReference type="InterPro" id="IPR038404">
    <property type="entry name" value="TRAP_DctP_sf"/>
</dbReference>
<keyword evidence="4" id="KW-1185">Reference proteome</keyword>
<feature type="signal peptide" evidence="2">
    <location>
        <begin position="1"/>
        <end position="20"/>
    </location>
</feature>
<dbReference type="InterPro" id="IPR018389">
    <property type="entry name" value="DctP_fam"/>
</dbReference>
<dbReference type="eggNOG" id="COG1638">
    <property type="taxonomic scope" value="Bacteria"/>
</dbReference>